<dbReference type="InterPro" id="IPR012334">
    <property type="entry name" value="Pectin_lyas_fold"/>
</dbReference>
<dbReference type="Proteomes" id="UP000239550">
    <property type="component" value="Unassembled WGS sequence"/>
</dbReference>
<gene>
    <name evidence="1" type="ORF">C6H66_17070</name>
</gene>
<comment type="caution">
    <text evidence="1">The sequence shown here is derived from an EMBL/GenBank/DDBJ whole genome shotgun (WGS) entry which is preliminary data.</text>
</comment>
<organism evidence="1 2">
    <name type="scientific">Photorhabdus hindustanensis</name>
    <dbReference type="NCBI Taxonomy" id="2918802"/>
    <lineage>
        <taxon>Bacteria</taxon>
        <taxon>Pseudomonadati</taxon>
        <taxon>Pseudomonadota</taxon>
        <taxon>Gammaproteobacteria</taxon>
        <taxon>Enterobacterales</taxon>
        <taxon>Morganellaceae</taxon>
        <taxon>Photorhabdus</taxon>
    </lineage>
</organism>
<proteinExistence type="predicted"/>
<sequence>MTTEQRISFKEYLENDNITNDAAAIGKFLDYLADNGGIGEIESGTYTCNSYSRDSEKKPIKPFKLIGAGIGKTILKLSNKGSFLTWRNATGIHIEGITLDCQYSQYSPEEIGNTRIHGFVLCNCNDCSISHSKAIDFCGTGFMGYIDTKDKTDTETNPETDISTNINTDTLQPGEKYKGVFIRNCYAQATKAFNDYMDLKNADNSGNAEELKKKLRKKECNGVLLSNYWYSGISDCTAEDISLFGIELKQNARWNKVINCKAINCQYGFGMGQQTDVKDIGCENNTVIGFKSIKCHHGGIIGKGKCNHINDMYIDFTDIIPDNLKNGFRLQLKSRFNTLSDIKINALQNGRPAIYYEKGANNNYVVISNCTNTDGKLLVAKYIHTNSRSSDTIDNITRLCKSDSNNDDIIASGDLDRNKTHYDHSGTDISS</sequence>
<dbReference type="RefSeq" id="WP_040150299.1">
    <property type="nucleotide sequence ID" value="NZ_CAWNTA010000115.1"/>
</dbReference>
<protein>
    <submittedName>
        <fullName evidence="1">Uncharacterized protein</fullName>
    </submittedName>
</protein>
<dbReference type="SUPFAM" id="SSF51126">
    <property type="entry name" value="Pectin lyase-like"/>
    <property type="match status" value="1"/>
</dbReference>
<evidence type="ECO:0000313" key="2">
    <source>
        <dbReference type="Proteomes" id="UP000239550"/>
    </source>
</evidence>
<accession>A0A2S8PY21</accession>
<evidence type="ECO:0000313" key="1">
    <source>
        <dbReference type="EMBL" id="PQQ24008.1"/>
    </source>
</evidence>
<keyword evidence="2" id="KW-1185">Reference proteome</keyword>
<dbReference type="Gene3D" id="2.160.20.10">
    <property type="entry name" value="Single-stranded right-handed beta-helix, Pectin lyase-like"/>
    <property type="match status" value="2"/>
</dbReference>
<reference evidence="1 2" key="1">
    <citation type="submission" date="2018-02" db="EMBL/GenBank/DDBJ databases">
        <title>Five New Genomes of Indian Photorhabdus Isolates TSA.</title>
        <authorList>
            <person name="Dubay B."/>
            <person name="Somvanshi V.S."/>
        </authorList>
    </citation>
    <scope>NUCLEOTIDE SEQUENCE [LARGE SCALE GENOMIC DNA]</scope>
    <source>
        <strain evidence="1 2">H1</strain>
    </source>
</reference>
<dbReference type="InterPro" id="IPR011050">
    <property type="entry name" value="Pectin_lyase_fold/virulence"/>
</dbReference>
<name>A0A2S8PY21_9GAMM</name>
<dbReference type="AlphaFoldDB" id="A0A2S8PY21"/>
<dbReference type="EMBL" id="PUWT01000049">
    <property type="protein sequence ID" value="PQQ24008.1"/>
    <property type="molecule type" value="Genomic_DNA"/>
</dbReference>